<accession>A0A0M8MQM8</accession>
<name>A0A0M8MQM8_9MICO</name>
<dbReference type="InterPro" id="IPR028978">
    <property type="entry name" value="Chorismate_lyase_/UTRA_dom_sf"/>
</dbReference>
<protein>
    <submittedName>
        <fullName evidence="5">GntR family transcriptional regulator</fullName>
    </submittedName>
</protein>
<dbReference type="PRINTS" id="PR00035">
    <property type="entry name" value="HTHGNTR"/>
</dbReference>
<dbReference type="InterPro" id="IPR036388">
    <property type="entry name" value="WH-like_DNA-bd_sf"/>
</dbReference>
<dbReference type="SMART" id="SM00345">
    <property type="entry name" value="HTH_GNTR"/>
    <property type="match status" value="1"/>
</dbReference>
<feature type="domain" description="HTH gntR-type" evidence="4">
    <location>
        <begin position="1"/>
        <end position="63"/>
    </location>
</feature>
<keyword evidence="1" id="KW-0805">Transcription regulation</keyword>
<evidence type="ECO:0000259" key="4">
    <source>
        <dbReference type="PROSITE" id="PS50949"/>
    </source>
</evidence>
<gene>
    <name evidence="5" type="ORF">XI38_01255</name>
</gene>
<dbReference type="GO" id="GO:0045892">
    <property type="term" value="P:negative regulation of DNA-templated transcription"/>
    <property type="evidence" value="ECO:0007669"/>
    <property type="project" value="TreeGrafter"/>
</dbReference>
<dbReference type="GO" id="GO:0003677">
    <property type="term" value="F:DNA binding"/>
    <property type="evidence" value="ECO:0007669"/>
    <property type="project" value="UniProtKB-KW"/>
</dbReference>
<dbReference type="PATRIC" id="fig|84292.3.peg.264"/>
<comment type="caution">
    <text evidence="5">The sequence shown here is derived from an EMBL/GenBank/DDBJ whole genome shotgun (WGS) entry which is preliminary data.</text>
</comment>
<evidence type="ECO:0000256" key="3">
    <source>
        <dbReference type="ARBA" id="ARBA00023163"/>
    </source>
</evidence>
<dbReference type="InterPro" id="IPR050679">
    <property type="entry name" value="Bact_HTH_transcr_reg"/>
</dbReference>
<dbReference type="CDD" id="cd07377">
    <property type="entry name" value="WHTH_GntR"/>
    <property type="match status" value="1"/>
</dbReference>
<dbReference type="Gene3D" id="1.10.10.10">
    <property type="entry name" value="Winged helix-like DNA-binding domain superfamily/Winged helix DNA-binding domain"/>
    <property type="match status" value="1"/>
</dbReference>
<reference evidence="5" key="1">
    <citation type="submission" date="2015-04" db="EMBL/GenBank/DDBJ databases">
        <title>Complete genome sequence of Microbacterium chocolatum SIT 101, a bacterium enantioselectively hydrolyzing mesomeric diesters.</title>
        <authorList>
            <person name="Li X."/>
            <person name="Xu Y."/>
        </authorList>
    </citation>
    <scope>NUCLEOTIDE SEQUENCE [LARGE SCALE GENOMIC DNA]</scope>
    <source>
        <strain evidence="5">SIT 101</strain>
    </source>
</reference>
<dbReference type="InterPro" id="IPR036390">
    <property type="entry name" value="WH_DNA-bd_sf"/>
</dbReference>
<evidence type="ECO:0000256" key="1">
    <source>
        <dbReference type="ARBA" id="ARBA00023015"/>
    </source>
</evidence>
<sequence length="230" mass="24853">MRDDIAALIAHDGLVPGDQLPTEQTLADRLGRSRSTVREALRLLEQEGLLRAVQGKGRFVSALGGLRVERPVTKYESITDMLEALGYAVTNAVLDVSESEATQAEALSLGISAGDPVIRLTRLRCGDDIPLVFSINTVPRDLLPGPIVHRDWTGSLTKALAGHGYNIVSSLARISAVDVPADLGKKYSLSTYDPWLLVTETCIADDGTPVVYATDYHRGSDIAFNVLRRS</sequence>
<keyword evidence="6" id="KW-1185">Reference proteome</keyword>
<organism evidence="5 6">
    <name type="scientific">Microbacterium aurantiacum</name>
    <dbReference type="NCBI Taxonomy" id="162393"/>
    <lineage>
        <taxon>Bacteria</taxon>
        <taxon>Bacillati</taxon>
        <taxon>Actinomycetota</taxon>
        <taxon>Actinomycetes</taxon>
        <taxon>Micrococcales</taxon>
        <taxon>Microbacteriaceae</taxon>
        <taxon>Microbacterium</taxon>
    </lineage>
</organism>
<dbReference type="PANTHER" id="PTHR44846">
    <property type="entry name" value="MANNOSYL-D-GLYCERATE TRANSPORT/METABOLISM SYSTEM REPRESSOR MNGR-RELATED"/>
    <property type="match status" value="1"/>
</dbReference>
<dbReference type="AlphaFoldDB" id="A0A0M8MQM8"/>
<dbReference type="Pfam" id="PF07702">
    <property type="entry name" value="UTRA"/>
    <property type="match status" value="1"/>
</dbReference>
<evidence type="ECO:0000313" key="5">
    <source>
        <dbReference type="EMBL" id="KOS12354.1"/>
    </source>
</evidence>
<dbReference type="KEGG" id="mcw:A8L33_05030"/>
<dbReference type="GO" id="GO:0003700">
    <property type="term" value="F:DNA-binding transcription factor activity"/>
    <property type="evidence" value="ECO:0007669"/>
    <property type="project" value="InterPro"/>
</dbReference>
<keyword evidence="2" id="KW-0238">DNA-binding</keyword>
<dbReference type="EMBL" id="LAVO01000001">
    <property type="protein sequence ID" value="KOS12354.1"/>
    <property type="molecule type" value="Genomic_DNA"/>
</dbReference>
<evidence type="ECO:0000313" key="6">
    <source>
        <dbReference type="Proteomes" id="UP000037737"/>
    </source>
</evidence>
<dbReference type="Proteomes" id="UP000037737">
    <property type="component" value="Unassembled WGS sequence"/>
</dbReference>
<dbReference type="Pfam" id="PF00392">
    <property type="entry name" value="GntR"/>
    <property type="match status" value="1"/>
</dbReference>
<proteinExistence type="predicted"/>
<dbReference type="SUPFAM" id="SSF64288">
    <property type="entry name" value="Chorismate lyase-like"/>
    <property type="match status" value="1"/>
</dbReference>
<dbReference type="Gene3D" id="3.40.1410.10">
    <property type="entry name" value="Chorismate lyase-like"/>
    <property type="match status" value="1"/>
</dbReference>
<dbReference type="PANTHER" id="PTHR44846:SF17">
    <property type="entry name" value="GNTR-FAMILY TRANSCRIPTIONAL REGULATOR"/>
    <property type="match status" value="1"/>
</dbReference>
<keyword evidence="3" id="KW-0804">Transcription</keyword>
<dbReference type="InterPro" id="IPR011663">
    <property type="entry name" value="UTRA"/>
</dbReference>
<dbReference type="SMART" id="SM00866">
    <property type="entry name" value="UTRA"/>
    <property type="match status" value="1"/>
</dbReference>
<evidence type="ECO:0000256" key="2">
    <source>
        <dbReference type="ARBA" id="ARBA00023125"/>
    </source>
</evidence>
<dbReference type="InterPro" id="IPR000524">
    <property type="entry name" value="Tscrpt_reg_HTH_GntR"/>
</dbReference>
<dbReference type="PROSITE" id="PS50949">
    <property type="entry name" value="HTH_GNTR"/>
    <property type="match status" value="1"/>
</dbReference>
<dbReference type="SUPFAM" id="SSF46785">
    <property type="entry name" value="Winged helix' DNA-binding domain"/>
    <property type="match status" value="1"/>
</dbReference>